<gene>
    <name evidence="3" type="ORF">M437DRAFT_49697</name>
</gene>
<feature type="region of interest" description="Disordered" evidence="1">
    <location>
        <begin position="16"/>
        <end position="185"/>
    </location>
</feature>
<evidence type="ECO:0000313" key="4">
    <source>
        <dbReference type="Proteomes" id="UP000030672"/>
    </source>
</evidence>
<dbReference type="RefSeq" id="XP_040879589.1">
    <property type="nucleotide sequence ID" value="XM_041021877.1"/>
</dbReference>
<keyword evidence="2" id="KW-1133">Transmembrane helix</keyword>
<dbReference type="EMBL" id="KL584834">
    <property type="protein sequence ID" value="KEQ62566.1"/>
    <property type="molecule type" value="Genomic_DNA"/>
</dbReference>
<organism evidence="3 4">
    <name type="scientific">Aureobasidium melanogenum (strain CBS 110374)</name>
    <name type="common">Aureobasidium pullulans var. melanogenum</name>
    <dbReference type="NCBI Taxonomy" id="1043003"/>
    <lineage>
        <taxon>Eukaryota</taxon>
        <taxon>Fungi</taxon>
        <taxon>Dikarya</taxon>
        <taxon>Ascomycota</taxon>
        <taxon>Pezizomycotina</taxon>
        <taxon>Dothideomycetes</taxon>
        <taxon>Dothideomycetidae</taxon>
        <taxon>Dothideales</taxon>
        <taxon>Saccotheciaceae</taxon>
        <taxon>Aureobasidium</taxon>
    </lineage>
</organism>
<proteinExistence type="predicted"/>
<feature type="compositionally biased region" description="Low complexity" evidence="1">
    <location>
        <begin position="294"/>
        <end position="307"/>
    </location>
</feature>
<feature type="compositionally biased region" description="Low complexity" evidence="1">
    <location>
        <begin position="389"/>
        <end position="399"/>
    </location>
</feature>
<keyword evidence="4" id="KW-1185">Reference proteome</keyword>
<keyword evidence="2" id="KW-0472">Membrane</keyword>
<dbReference type="Proteomes" id="UP000030672">
    <property type="component" value="Unassembled WGS sequence"/>
</dbReference>
<dbReference type="GeneID" id="63915250"/>
<feature type="compositionally biased region" description="Basic and acidic residues" evidence="1">
    <location>
        <begin position="64"/>
        <end position="76"/>
    </location>
</feature>
<sequence>MSSYFDVLSWTRARKNKEALEKTNPQNPVLNDDDEQFLQRITSQEAPAPPLPTIEPTVIDDEGNEKKADETQKEAAEMILPASPGEEKEKRTWASYIPSVGVPSETDDSKTKEETDDSTPKEETDDPKSQTTDSKDDKPTEPTQRTWASYIPSVPTFGLGNTKAQDTAEAAAKAQSPESKEQDEREVSVLLDRLNLSAINNRVFSFSDQSQRLYSEFTLILKDIVNGAPTAWEDLETLLKENEKHLEQMFKNMPPFVQTLVKSLPAKFASSMGPEIMAMAGDKPGNDLKKQMEAASTASSSASASAANPYLKNKKQKRKVPNIKDLASSKGTVTSMLTNIVNFLKVRFPAFVTGTNVVMSLAVFILLFVFWYCHKRGKQVRMLRESESAKASANASEVETSASEDEGADEKPAPQENDFNIDEKQETAQVEAEAESDEEEIKIANAKAYAAAMHRAAVGGPDNAAAMRAKKILES</sequence>
<feature type="compositionally biased region" description="Basic residues" evidence="1">
    <location>
        <begin position="312"/>
        <end position="321"/>
    </location>
</feature>
<dbReference type="AlphaFoldDB" id="A0A074WJG4"/>
<evidence type="ECO:0000256" key="2">
    <source>
        <dbReference type="SAM" id="Phobius"/>
    </source>
</evidence>
<feature type="transmembrane region" description="Helical" evidence="2">
    <location>
        <begin position="348"/>
        <end position="373"/>
    </location>
</feature>
<feature type="compositionally biased region" description="Low complexity" evidence="1">
    <location>
        <begin position="162"/>
        <end position="175"/>
    </location>
</feature>
<reference evidence="3 4" key="1">
    <citation type="journal article" date="2014" name="BMC Genomics">
        <title>Genome sequencing of four Aureobasidium pullulans varieties: biotechnological potential, stress tolerance, and description of new species.</title>
        <authorList>
            <person name="Gostin Ar C."/>
            <person name="Ohm R.A."/>
            <person name="Kogej T."/>
            <person name="Sonjak S."/>
            <person name="Turk M."/>
            <person name="Zajc J."/>
            <person name="Zalar P."/>
            <person name="Grube M."/>
            <person name="Sun H."/>
            <person name="Han J."/>
            <person name="Sharma A."/>
            <person name="Chiniquy J."/>
            <person name="Ngan C.Y."/>
            <person name="Lipzen A."/>
            <person name="Barry K."/>
            <person name="Grigoriev I.V."/>
            <person name="Gunde-Cimerman N."/>
        </authorList>
    </citation>
    <scope>NUCLEOTIDE SEQUENCE [LARGE SCALE GENOMIC DNA]</scope>
    <source>
        <strain evidence="3 4">CBS 110374</strain>
    </source>
</reference>
<name>A0A074WJG4_AURM1</name>
<evidence type="ECO:0000313" key="3">
    <source>
        <dbReference type="EMBL" id="KEQ62566.1"/>
    </source>
</evidence>
<feature type="region of interest" description="Disordered" evidence="1">
    <location>
        <begin position="291"/>
        <end position="323"/>
    </location>
</feature>
<accession>A0A074WJG4</accession>
<dbReference type="HOGENOM" id="CLU_035428_0_0_1"/>
<feature type="compositionally biased region" description="Basic and acidic residues" evidence="1">
    <location>
        <begin position="107"/>
        <end position="140"/>
    </location>
</feature>
<protein>
    <submittedName>
        <fullName evidence="3">Uncharacterized protein</fullName>
    </submittedName>
</protein>
<keyword evidence="2" id="KW-0812">Transmembrane</keyword>
<feature type="region of interest" description="Disordered" evidence="1">
    <location>
        <begin position="387"/>
        <end position="439"/>
    </location>
</feature>
<evidence type="ECO:0000256" key="1">
    <source>
        <dbReference type="SAM" id="MobiDB-lite"/>
    </source>
</evidence>